<dbReference type="OrthoDB" id="9797832at2"/>
<sequence>MKTTDYLNTIIQELKAAASAVSDSEAEQLAKQIIQSDKVFVAGAGRSGLMSRSLSMRLMQMGRESYVVGETSTPPLQSGDLLIVGSGSGETKTLLAIAEKAKSLGGKVAVITTAPDSTIGRLADITVQLTGATKDQTANNTQTIQPMGSLVEQTMLLFYDAVVLRLMELTELDTEKMYAHHANLE</sequence>
<dbReference type="RefSeq" id="WP_133429995.1">
    <property type="nucleotide sequence ID" value="NZ_BMCC01000003.1"/>
</dbReference>
<name>A0A4R6BJT9_9STAP</name>
<comment type="caution">
    <text evidence="3">The sequence shown here is derived from an EMBL/GenBank/DDBJ whole genome shotgun (WGS) entry which is preliminary data.</text>
</comment>
<comment type="similarity">
    <text evidence="1">Belongs to the SIS family. PHI subfamily.</text>
</comment>
<reference evidence="3 4" key="1">
    <citation type="submission" date="2019-01" db="EMBL/GenBank/DDBJ databases">
        <title>Draft genome sequences of the type strains of six Macrococcus species.</title>
        <authorList>
            <person name="Mazhar S."/>
            <person name="Altermann E."/>
            <person name="Hill C."/>
            <person name="Mcauliffe O."/>
        </authorList>
    </citation>
    <scope>NUCLEOTIDE SEQUENCE [LARGE SCALE GENOMIC DNA]</scope>
    <source>
        <strain evidence="3 4">CCM4809</strain>
    </source>
</reference>
<keyword evidence="3" id="KW-0413">Isomerase</keyword>
<gene>
    <name evidence="3" type="primary">hxlB</name>
    <name evidence="3" type="ORF">ERX37_07175</name>
</gene>
<dbReference type="Gene3D" id="3.40.50.10490">
    <property type="entry name" value="Glucose-6-phosphate isomerase like protein, domain 1"/>
    <property type="match status" value="1"/>
</dbReference>
<dbReference type="SUPFAM" id="SSF53697">
    <property type="entry name" value="SIS domain"/>
    <property type="match status" value="1"/>
</dbReference>
<dbReference type="NCBIfam" id="TIGR03127">
    <property type="entry name" value="RuMP_HxlB"/>
    <property type="match status" value="1"/>
</dbReference>
<keyword evidence="4" id="KW-1185">Reference proteome</keyword>
<feature type="domain" description="SIS" evidence="2">
    <location>
        <begin position="29"/>
        <end position="172"/>
    </location>
</feature>
<organism evidence="3 4">
    <name type="scientific">Macrococcus hajekii</name>
    <dbReference type="NCBI Taxonomy" id="198482"/>
    <lineage>
        <taxon>Bacteria</taxon>
        <taxon>Bacillati</taxon>
        <taxon>Bacillota</taxon>
        <taxon>Bacilli</taxon>
        <taxon>Bacillales</taxon>
        <taxon>Staphylococcaceae</taxon>
        <taxon>Macrococcus</taxon>
    </lineage>
</organism>
<dbReference type="PROSITE" id="PS51464">
    <property type="entry name" value="SIS"/>
    <property type="match status" value="1"/>
</dbReference>
<accession>A0A4R6BJT9</accession>
<evidence type="ECO:0000259" key="2">
    <source>
        <dbReference type="PROSITE" id="PS51464"/>
    </source>
</evidence>
<dbReference type="GO" id="GO:1901135">
    <property type="term" value="P:carbohydrate derivative metabolic process"/>
    <property type="evidence" value="ECO:0007669"/>
    <property type="project" value="InterPro"/>
</dbReference>
<dbReference type="CDD" id="cd05005">
    <property type="entry name" value="SIS_PHI"/>
    <property type="match status" value="1"/>
</dbReference>
<dbReference type="PANTHER" id="PTHR43443:SF1">
    <property type="entry name" value="3-HEXULOSE-6-PHOSPHATE ISOMERASE"/>
    <property type="match status" value="1"/>
</dbReference>
<evidence type="ECO:0000313" key="4">
    <source>
        <dbReference type="Proteomes" id="UP000295328"/>
    </source>
</evidence>
<proteinExistence type="inferred from homology"/>
<dbReference type="GO" id="GO:0097367">
    <property type="term" value="F:carbohydrate derivative binding"/>
    <property type="evidence" value="ECO:0007669"/>
    <property type="project" value="InterPro"/>
</dbReference>
<dbReference type="AlphaFoldDB" id="A0A4R6BJT9"/>
<dbReference type="InterPro" id="IPR017552">
    <property type="entry name" value="PHI/rmpB"/>
</dbReference>
<dbReference type="Pfam" id="PF01380">
    <property type="entry name" value="SIS"/>
    <property type="match status" value="1"/>
</dbReference>
<protein>
    <submittedName>
        <fullName evidence="3">6-phospho-3-hexuloisomerase</fullName>
    </submittedName>
</protein>
<dbReference type="PANTHER" id="PTHR43443">
    <property type="entry name" value="3-HEXULOSE-6-PHOSPHATE ISOMERASE"/>
    <property type="match status" value="1"/>
</dbReference>
<evidence type="ECO:0000256" key="1">
    <source>
        <dbReference type="ARBA" id="ARBA00009235"/>
    </source>
</evidence>
<dbReference type="InterPro" id="IPR001347">
    <property type="entry name" value="SIS_dom"/>
</dbReference>
<dbReference type="GO" id="GO:0016853">
    <property type="term" value="F:isomerase activity"/>
    <property type="evidence" value="ECO:0007669"/>
    <property type="project" value="UniProtKB-KW"/>
</dbReference>
<evidence type="ECO:0000313" key="3">
    <source>
        <dbReference type="EMBL" id="TDM01982.1"/>
    </source>
</evidence>
<dbReference type="InterPro" id="IPR046348">
    <property type="entry name" value="SIS_dom_sf"/>
</dbReference>
<dbReference type="Proteomes" id="UP000295328">
    <property type="component" value="Unassembled WGS sequence"/>
</dbReference>
<dbReference type="EMBL" id="SCWE01000002">
    <property type="protein sequence ID" value="TDM01982.1"/>
    <property type="molecule type" value="Genomic_DNA"/>
</dbReference>